<reference evidence="1 2" key="1">
    <citation type="submission" date="2020-07" db="EMBL/GenBank/DDBJ databases">
        <title>Complete genome sequence of Chitinibacter sp. 2T18.</title>
        <authorList>
            <person name="Bae J.-W."/>
            <person name="Choi J.-W."/>
        </authorList>
    </citation>
    <scope>NUCLEOTIDE SEQUENCE [LARGE SCALE GENOMIC DNA]</scope>
    <source>
        <strain evidence="1 2">2T18</strain>
    </source>
</reference>
<dbReference type="Proteomes" id="UP000509597">
    <property type="component" value="Chromosome"/>
</dbReference>
<evidence type="ECO:0000313" key="2">
    <source>
        <dbReference type="Proteomes" id="UP000509597"/>
    </source>
</evidence>
<gene>
    <name evidence="1" type="ORF">HQ393_01630</name>
</gene>
<dbReference type="KEGG" id="chiz:HQ393_01630"/>
<accession>A0A7H9BFM9</accession>
<evidence type="ECO:0000313" key="1">
    <source>
        <dbReference type="EMBL" id="QLG87046.1"/>
    </source>
</evidence>
<sequence>MYDCLELPTVTSPTRPQTRFHLSLHWRNRNRLLLRCAPQIAPHRLQLAFAAASVFSLPSQNMPDGSLVIFDLSLEEALLFQRRFADLLAHFEPAVGHYSSDQ</sequence>
<organism evidence="1 2">
    <name type="scientific">Chitinibacter bivalviorum</name>
    <dbReference type="NCBI Taxonomy" id="2739434"/>
    <lineage>
        <taxon>Bacteria</taxon>
        <taxon>Pseudomonadati</taxon>
        <taxon>Pseudomonadota</taxon>
        <taxon>Betaproteobacteria</taxon>
        <taxon>Neisseriales</taxon>
        <taxon>Chitinibacteraceae</taxon>
        <taxon>Chitinibacter</taxon>
    </lineage>
</organism>
<name>A0A7H9BFM9_9NEIS</name>
<dbReference type="EMBL" id="CP058627">
    <property type="protein sequence ID" value="QLG87046.1"/>
    <property type="molecule type" value="Genomic_DNA"/>
</dbReference>
<protein>
    <submittedName>
        <fullName evidence="1">Uncharacterized protein</fullName>
    </submittedName>
</protein>
<keyword evidence="2" id="KW-1185">Reference proteome</keyword>
<dbReference type="RefSeq" id="WP_179357132.1">
    <property type="nucleotide sequence ID" value="NZ_CP058627.1"/>
</dbReference>
<proteinExistence type="predicted"/>
<dbReference type="AlphaFoldDB" id="A0A7H9BFM9"/>